<evidence type="ECO:0000313" key="3">
    <source>
        <dbReference type="Proteomes" id="UP001178354"/>
    </source>
</evidence>
<evidence type="ECO:0000259" key="1">
    <source>
        <dbReference type="Pfam" id="PF00483"/>
    </source>
</evidence>
<dbReference type="CDD" id="cd06422">
    <property type="entry name" value="NTP_transferase_like_1"/>
    <property type="match status" value="1"/>
</dbReference>
<dbReference type="InterPro" id="IPR054790">
    <property type="entry name" value="MurU"/>
</dbReference>
<dbReference type="InterPro" id="IPR005835">
    <property type="entry name" value="NTP_transferase_dom"/>
</dbReference>
<sequence length="241" mass="26565">MKAMILAAGFGERLRPLTNDTPKPLLKIANKPLIQYHIERLAAAGVRDLVINTSWLGDQIESFLGDGSRFGVDIKWSRESDPLETGGGIRRALPLLGGEPFLVVNGDVWTDYPLQNLVQREWTEEMDAHLVLVPNPAHHPNGDFVLDSQQCVRYPTEDQATFTFSGISVMRPEIFAMYSSASERFPIREVLAGGIRDGYVSGEVFTGTWWDVGTLERLEALNTLVTGSAVVPGKKTLLKAG</sequence>
<evidence type="ECO:0000313" key="2">
    <source>
        <dbReference type="EMBL" id="MDP1520199.1"/>
    </source>
</evidence>
<organism evidence="2 3">
    <name type="scientific">Porticoccus litoralis</name>
    <dbReference type="NCBI Taxonomy" id="434086"/>
    <lineage>
        <taxon>Bacteria</taxon>
        <taxon>Pseudomonadati</taxon>
        <taxon>Pseudomonadota</taxon>
        <taxon>Gammaproteobacteria</taxon>
        <taxon>Cellvibrionales</taxon>
        <taxon>Porticoccaceae</taxon>
        <taxon>Porticoccus</taxon>
    </lineage>
</organism>
<dbReference type="Pfam" id="PF00483">
    <property type="entry name" value="NTP_transferase"/>
    <property type="match status" value="1"/>
</dbReference>
<dbReference type="NCBIfam" id="NF045761">
    <property type="entry name" value="NAMPUrTaseMurU"/>
    <property type="match status" value="1"/>
</dbReference>
<protein>
    <submittedName>
        <fullName evidence="2">Nucleotidyltransferase family protein</fullName>
    </submittedName>
</protein>
<dbReference type="SUPFAM" id="SSF53448">
    <property type="entry name" value="Nucleotide-diphospho-sugar transferases"/>
    <property type="match status" value="1"/>
</dbReference>
<dbReference type="Gene3D" id="3.90.550.10">
    <property type="entry name" value="Spore Coat Polysaccharide Biosynthesis Protein SpsA, Chain A"/>
    <property type="match status" value="1"/>
</dbReference>
<keyword evidence="3" id="KW-1185">Reference proteome</keyword>
<dbReference type="AlphaFoldDB" id="A0AAW8B1R4"/>
<dbReference type="Proteomes" id="UP001178354">
    <property type="component" value="Unassembled WGS sequence"/>
</dbReference>
<gene>
    <name evidence="2" type="ORF">Q8A57_04370</name>
</gene>
<reference evidence="2" key="1">
    <citation type="journal article" date="2010" name="Int. J. Syst. Evol. Microbiol.">
        <title>Porticoccus litoralis gen. nov., sp. nov., a gammaproteobacterium isolated from the Yellow Sea.</title>
        <authorList>
            <person name="Oh H.M."/>
            <person name="Kim H."/>
            <person name="Kim K.M."/>
            <person name="Min G.S."/>
            <person name="Cho J.C."/>
        </authorList>
    </citation>
    <scope>NUCLEOTIDE SEQUENCE</scope>
    <source>
        <strain evidence="2">DSM 25064</strain>
    </source>
</reference>
<accession>A0AAW8B1R4</accession>
<dbReference type="EMBL" id="JAUUUU010000002">
    <property type="protein sequence ID" value="MDP1520199.1"/>
    <property type="molecule type" value="Genomic_DNA"/>
</dbReference>
<comment type="caution">
    <text evidence="2">The sequence shown here is derived from an EMBL/GenBank/DDBJ whole genome shotgun (WGS) entry which is preliminary data.</text>
</comment>
<proteinExistence type="predicted"/>
<dbReference type="RefSeq" id="WP_305169765.1">
    <property type="nucleotide sequence ID" value="NZ_JAUUUU010000002.1"/>
</dbReference>
<name>A0AAW8B1R4_9GAMM</name>
<reference evidence="2" key="2">
    <citation type="submission" date="2023-08" db="EMBL/GenBank/DDBJ databases">
        <authorList>
            <person name="Luo J."/>
        </authorList>
    </citation>
    <scope>NUCLEOTIDE SEQUENCE</scope>
    <source>
        <strain evidence="2">DSM 25064</strain>
    </source>
</reference>
<dbReference type="InterPro" id="IPR050486">
    <property type="entry name" value="Mannose-1P_guanyltransferase"/>
</dbReference>
<dbReference type="PANTHER" id="PTHR22572">
    <property type="entry name" value="SUGAR-1-PHOSPHATE GUANYL TRANSFERASE"/>
    <property type="match status" value="1"/>
</dbReference>
<dbReference type="InterPro" id="IPR029044">
    <property type="entry name" value="Nucleotide-diphossugar_trans"/>
</dbReference>
<feature type="domain" description="Nucleotidyl transferase" evidence="1">
    <location>
        <begin position="2"/>
        <end position="223"/>
    </location>
</feature>